<feature type="region of interest" description="Disordered" evidence="1">
    <location>
        <begin position="1"/>
        <end position="20"/>
    </location>
</feature>
<feature type="region of interest" description="Disordered" evidence="1">
    <location>
        <begin position="312"/>
        <end position="337"/>
    </location>
</feature>
<evidence type="ECO:0000313" key="2">
    <source>
        <dbReference type="EMBL" id="GJC80944.1"/>
    </source>
</evidence>
<evidence type="ECO:0000256" key="1">
    <source>
        <dbReference type="SAM" id="MobiDB-lite"/>
    </source>
</evidence>
<dbReference type="EMBL" id="BPPX01000006">
    <property type="protein sequence ID" value="GJC80944.1"/>
    <property type="molecule type" value="Genomic_DNA"/>
</dbReference>
<dbReference type="AlphaFoldDB" id="A0AA37GHR8"/>
<reference evidence="2 3" key="1">
    <citation type="submission" date="2021-07" db="EMBL/GenBank/DDBJ databases">
        <title>Genome data of Colletotrichum spaethianum.</title>
        <authorList>
            <person name="Utami Y.D."/>
            <person name="Hiruma K."/>
        </authorList>
    </citation>
    <scope>NUCLEOTIDE SEQUENCE [LARGE SCALE GENOMIC DNA]</scope>
    <source>
        <strain evidence="2 3">MAFF 242679</strain>
    </source>
</reference>
<evidence type="ECO:0000313" key="3">
    <source>
        <dbReference type="Proteomes" id="UP001055172"/>
    </source>
</evidence>
<comment type="caution">
    <text evidence="2">The sequence shown here is derived from an EMBL/GenBank/DDBJ whole genome shotgun (WGS) entry which is preliminary data.</text>
</comment>
<gene>
    <name evidence="2" type="ORF">ColLi_03782</name>
</gene>
<feature type="region of interest" description="Disordered" evidence="1">
    <location>
        <begin position="371"/>
        <end position="400"/>
    </location>
</feature>
<dbReference type="Proteomes" id="UP001055172">
    <property type="component" value="Unassembled WGS sequence"/>
</dbReference>
<feature type="compositionally biased region" description="Basic and acidic residues" evidence="1">
    <location>
        <begin position="462"/>
        <end position="475"/>
    </location>
</feature>
<feature type="compositionally biased region" description="Basic residues" evidence="1">
    <location>
        <begin position="476"/>
        <end position="488"/>
    </location>
</feature>
<keyword evidence="3" id="KW-1185">Reference proteome</keyword>
<protein>
    <submittedName>
        <fullName evidence="2">Uncharacterized protein</fullName>
    </submittedName>
</protein>
<feature type="compositionally biased region" description="Low complexity" evidence="1">
    <location>
        <begin position="489"/>
        <end position="501"/>
    </location>
</feature>
<feature type="compositionally biased region" description="Basic and acidic residues" evidence="1">
    <location>
        <begin position="325"/>
        <end position="337"/>
    </location>
</feature>
<feature type="region of interest" description="Disordered" evidence="1">
    <location>
        <begin position="448"/>
        <end position="513"/>
    </location>
</feature>
<name>A0AA37GHR8_9PEZI</name>
<sequence length="513" mass="57470">MTNVRHSAESAATESMRATSADTLAYQRPPIQLELMEYDVPFPSIEHTYTETPNEVSSTNKAPASADNSIKIKEDSPVPDHTAIGESVDKSFEKPSDKIFFLKRFVDGHPRLDVLLEVGAGQLHPSANDEAEFAVWEASDKLYIYRTAGPDIKVLQSVGSVEYTADHMALAHLKHGFGQKTCGFVGMRDANGQLRLLKLAISGTSFHPHRNEDKSDFVFHAKWTTRVKNVAKELGINLKTIYDAHGGKTSAETVGNWRAGHVEKKLSTHIVWTFLTMYGMQVKTGKVYRKDLRGLRLRLREEGLQPKFEIHLSRGPCGTSQRPGRKVDKTGHQERTDIPCAYDSEAEDLDSFVEEVEGQANIVYDGFEEDAHHPRTRDSNQGGSNEALQSSGPSPLPQLRISTKVARRFGKSLRKFKRLADDIKKPYPPTPVTEEQFLQMTPYEHASSQSRFWEGPGTPFSDRQRRSAALEDRRDRRARKNEMRRRRAAAAANEATHHSAAGDCDEGVGNVKY</sequence>
<proteinExistence type="predicted"/>
<feature type="compositionally biased region" description="Polar residues" evidence="1">
    <location>
        <begin position="379"/>
        <end position="393"/>
    </location>
</feature>
<accession>A0AA37GHR8</accession>
<organism evidence="2 3">
    <name type="scientific">Colletotrichum liriopes</name>
    <dbReference type="NCBI Taxonomy" id="708192"/>
    <lineage>
        <taxon>Eukaryota</taxon>
        <taxon>Fungi</taxon>
        <taxon>Dikarya</taxon>
        <taxon>Ascomycota</taxon>
        <taxon>Pezizomycotina</taxon>
        <taxon>Sordariomycetes</taxon>
        <taxon>Hypocreomycetidae</taxon>
        <taxon>Glomerellales</taxon>
        <taxon>Glomerellaceae</taxon>
        <taxon>Colletotrichum</taxon>
        <taxon>Colletotrichum spaethianum species complex</taxon>
    </lineage>
</organism>